<organism evidence="3 4">
    <name type="scientific">Chitinophaga parva</name>
    <dbReference type="NCBI Taxonomy" id="2169414"/>
    <lineage>
        <taxon>Bacteria</taxon>
        <taxon>Pseudomonadati</taxon>
        <taxon>Bacteroidota</taxon>
        <taxon>Chitinophagia</taxon>
        <taxon>Chitinophagales</taxon>
        <taxon>Chitinophagaceae</taxon>
        <taxon>Chitinophaga</taxon>
    </lineage>
</organism>
<gene>
    <name evidence="3" type="ORF">DCC81_03230</name>
</gene>
<dbReference type="CDD" id="cd19081">
    <property type="entry name" value="AKR_AKR9C1"/>
    <property type="match status" value="1"/>
</dbReference>
<dbReference type="GO" id="GO:0005829">
    <property type="term" value="C:cytosol"/>
    <property type="evidence" value="ECO:0007669"/>
    <property type="project" value="TreeGrafter"/>
</dbReference>
<proteinExistence type="predicted"/>
<feature type="domain" description="NADP-dependent oxidoreductase" evidence="2">
    <location>
        <begin position="15"/>
        <end position="310"/>
    </location>
</feature>
<dbReference type="Gene3D" id="3.20.20.100">
    <property type="entry name" value="NADP-dependent oxidoreductase domain"/>
    <property type="match status" value="1"/>
</dbReference>
<evidence type="ECO:0000313" key="4">
    <source>
        <dbReference type="Proteomes" id="UP000244450"/>
    </source>
</evidence>
<evidence type="ECO:0000313" key="3">
    <source>
        <dbReference type="EMBL" id="PUZ28511.1"/>
    </source>
</evidence>
<dbReference type="SUPFAM" id="SSF51430">
    <property type="entry name" value="NAD(P)-linked oxidoreductase"/>
    <property type="match status" value="1"/>
</dbReference>
<dbReference type="Proteomes" id="UP000244450">
    <property type="component" value="Unassembled WGS sequence"/>
</dbReference>
<dbReference type="InterPro" id="IPR036812">
    <property type="entry name" value="NAD(P)_OxRdtase_dom_sf"/>
</dbReference>
<dbReference type="RefSeq" id="WP_108685149.1">
    <property type="nucleotide sequence ID" value="NZ_QCYK01000001.1"/>
</dbReference>
<evidence type="ECO:0000259" key="2">
    <source>
        <dbReference type="Pfam" id="PF00248"/>
    </source>
</evidence>
<reference evidence="3 4" key="1">
    <citation type="submission" date="2018-04" db="EMBL/GenBank/DDBJ databases">
        <title>Chitinophaga fuyangensis sp. nov., isolated from soil in a chemical factory.</title>
        <authorList>
            <person name="Chen K."/>
        </authorList>
    </citation>
    <scope>NUCLEOTIDE SEQUENCE [LARGE SCALE GENOMIC DNA]</scope>
    <source>
        <strain evidence="3 4">LY-1</strain>
    </source>
</reference>
<keyword evidence="4" id="KW-1185">Reference proteome</keyword>
<dbReference type="EMBL" id="QCYK01000001">
    <property type="protein sequence ID" value="PUZ28511.1"/>
    <property type="molecule type" value="Genomic_DNA"/>
</dbReference>
<dbReference type="FunFam" id="3.20.20.100:FF:000004">
    <property type="entry name" value="Oxidoreductase, aldo/keto reductase"/>
    <property type="match status" value="1"/>
</dbReference>
<dbReference type="OrthoDB" id="9773828at2"/>
<dbReference type="GO" id="GO:0016491">
    <property type="term" value="F:oxidoreductase activity"/>
    <property type="evidence" value="ECO:0007669"/>
    <property type="project" value="UniProtKB-KW"/>
</dbReference>
<dbReference type="AlphaFoldDB" id="A0A2T7BLL3"/>
<name>A0A2T7BLL3_9BACT</name>
<dbReference type="InterPro" id="IPR050523">
    <property type="entry name" value="AKR_Detox_Biosynth"/>
</dbReference>
<evidence type="ECO:0000256" key="1">
    <source>
        <dbReference type="ARBA" id="ARBA00023002"/>
    </source>
</evidence>
<comment type="caution">
    <text evidence="3">The sequence shown here is derived from an EMBL/GenBank/DDBJ whole genome shotgun (WGS) entry which is preliminary data.</text>
</comment>
<dbReference type="PANTHER" id="PTHR43364">
    <property type="entry name" value="NADH-SPECIFIC METHYLGLYOXAL REDUCTASE-RELATED"/>
    <property type="match status" value="1"/>
</dbReference>
<protein>
    <submittedName>
        <fullName evidence="3">Alcohol dehydrogenase</fullName>
    </submittedName>
</protein>
<sequence>MEKRTLGHSGLQIAPLVFGGNVFGWTADTNTSFALLDAFVDAGLNCIDTADVYSAWVPGNKGGESETVIGQWLKKSGKRDQVVIATKTGAKGSPGQALDKAGITRAVDASLQRLQTDYIDLFQTHYDHEATPVTETLQAYADLIKAGKIRVIGTSNMSPARVKASLDAATAHNLPRYESIQPLYNLSDRTPYETEYEPLIREYGLGVIPYYSLASGFLTGKYRSMEDLNKSPRGQGVKKYLDERGIRILGALDDVAKRYSTAPAAIALAWLMARPSITAPIASATSLDQLQSLVKATQLQLDRDAIEQLNVASA</sequence>
<keyword evidence="1" id="KW-0560">Oxidoreductase</keyword>
<dbReference type="InterPro" id="IPR023210">
    <property type="entry name" value="NADP_OxRdtase_dom"/>
</dbReference>
<accession>A0A2T7BLL3</accession>
<dbReference type="Pfam" id="PF00248">
    <property type="entry name" value="Aldo_ket_red"/>
    <property type="match status" value="1"/>
</dbReference>
<dbReference type="PANTHER" id="PTHR43364:SF6">
    <property type="entry name" value="OXIDOREDUCTASE-RELATED"/>
    <property type="match status" value="1"/>
</dbReference>